<comment type="caution">
    <text evidence="1">The sequence shown here is derived from an EMBL/GenBank/DDBJ whole genome shotgun (WGS) entry which is preliminary data.</text>
</comment>
<evidence type="ECO:0000313" key="2">
    <source>
        <dbReference type="Proteomes" id="UP001283361"/>
    </source>
</evidence>
<dbReference type="PANTHER" id="PTHR10773:SF19">
    <property type="match status" value="1"/>
</dbReference>
<accession>A0AAE0YTX9</accession>
<protein>
    <submittedName>
        <fullName evidence="1">Uncharacterized protein</fullName>
    </submittedName>
</protein>
<name>A0AAE0YTX9_9GAST</name>
<reference evidence="1" key="1">
    <citation type="journal article" date="2023" name="G3 (Bethesda)">
        <title>A reference genome for the long-term kleptoplast-retaining sea slug Elysia crispata morphotype clarki.</title>
        <authorList>
            <person name="Eastman K.E."/>
            <person name="Pendleton A.L."/>
            <person name="Shaikh M.A."/>
            <person name="Suttiyut T."/>
            <person name="Ogas R."/>
            <person name="Tomko P."/>
            <person name="Gavelis G."/>
            <person name="Widhalm J.R."/>
            <person name="Wisecaver J.H."/>
        </authorList>
    </citation>
    <scope>NUCLEOTIDE SEQUENCE</scope>
    <source>
        <strain evidence="1">ECLA1</strain>
    </source>
</reference>
<proteinExistence type="predicted"/>
<dbReference type="AlphaFoldDB" id="A0AAE0YTX9"/>
<gene>
    <name evidence="1" type="ORF">RRG08_018465</name>
</gene>
<sequence length="482" mass="54742">MHTSQLVGLSRECLFEVVSVDVDDVTFSTANQFHGAANSVNDNDSDDDVLPLAYLASNGTHTALPNNQILGDYSDDSDKARFPLAELVGKIANHTFPTQQLLEVLNNDSENEDLPLAQLSRNRSKDFLQMQQAPGIEECESHFHELLGLDEQNQLAEMEETLIEDENEKDFIPTIEELLHCSESDICSDDAMPSTQEIITRKNWILLNTSTPGTKLSSSAIIEISDFGSHTDLIDFGLRYMNDAQKYYMSDCAYTSYTSQLSDSAGHCHVTARQSRKRKRNIEDWKREYLCKVVEKVEKKTAKTWFTSRRDNTYLYNLEIDGKKVKVCKNMFLDTLDITDMVVFTALGKKTEIGTCGIEKMETHWTGRMKDRCDICAGHENLLTDTDMAKYRDDLKLKDESRNYEARVKDNVKKDPYMSAAVFDLQEVLQCPTSGESSLSYKQKLIVYYLTVYNYRNGQGHCNVWSEVDAMRGSNEIATCGF</sequence>
<dbReference type="Proteomes" id="UP001283361">
    <property type="component" value="Unassembled WGS sequence"/>
</dbReference>
<dbReference type="EMBL" id="JAWDGP010005477">
    <property type="protein sequence ID" value="KAK3756741.1"/>
    <property type="molecule type" value="Genomic_DNA"/>
</dbReference>
<organism evidence="1 2">
    <name type="scientific">Elysia crispata</name>
    <name type="common">lettuce slug</name>
    <dbReference type="NCBI Taxonomy" id="231223"/>
    <lineage>
        <taxon>Eukaryota</taxon>
        <taxon>Metazoa</taxon>
        <taxon>Spiralia</taxon>
        <taxon>Lophotrochozoa</taxon>
        <taxon>Mollusca</taxon>
        <taxon>Gastropoda</taxon>
        <taxon>Heterobranchia</taxon>
        <taxon>Euthyneura</taxon>
        <taxon>Panpulmonata</taxon>
        <taxon>Sacoglossa</taxon>
        <taxon>Placobranchoidea</taxon>
        <taxon>Plakobranchidae</taxon>
        <taxon>Elysia</taxon>
    </lineage>
</organism>
<dbReference type="PANTHER" id="PTHR10773">
    <property type="entry name" value="DNA-DIRECTED RNA POLYMERASES I, II, AND III SUBUNIT RPABC2"/>
    <property type="match status" value="1"/>
</dbReference>
<evidence type="ECO:0000313" key="1">
    <source>
        <dbReference type="EMBL" id="KAK3756741.1"/>
    </source>
</evidence>
<keyword evidence="2" id="KW-1185">Reference proteome</keyword>